<feature type="coiled-coil region" evidence="4">
    <location>
        <begin position="171"/>
        <end position="201"/>
    </location>
</feature>
<dbReference type="EMBL" id="JAWDJR010000007">
    <property type="protein sequence ID" value="KAK9971835.1"/>
    <property type="molecule type" value="Genomic_DNA"/>
</dbReference>
<feature type="compositionally biased region" description="Basic and acidic residues" evidence="5">
    <location>
        <begin position="1"/>
        <end position="11"/>
    </location>
</feature>
<comment type="caution">
    <text evidence="7">The sequence shown here is derived from an EMBL/GenBank/DDBJ whole genome shotgun (WGS) entry which is preliminary data.</text>
</comment>
<gene>
    <name evidence="7" type="ORF">ABG768_025182</name>
</gene>
<dbReference type="Proteomes" id="UP001479290">
    <property type="component" value="Unassembled WGS sequence"/>
</dbReference>
<evidence type="ECO:0000256" key="2">
    <source>
        <dbReference type="ARBA" id="ARBA00023054"/>
    </source>
</evidence>
<keyword evidence="2 4" id="KW-0175">Coiled coil</keyword>
<dbReference type="PANTHER" id="PTHR15654">
    <property type="entry name" value="COILED-COIL DOMAIN-CONTAINING PROTEIN 113-RELATED"/>
    <property type="match status" value="1"/>
</dbReference>
<name>A0AAW2AEK5_CULAL</name>
<dbReference type="InterPro" id="IPR025254">
    <property type="entry name" value="CCDC113/CCDC96_CC"/>
</dbReference>
<accession>A0AAW2AEK5</accession>
<dbReference type="Pfam" id="PF13870">
    <property type="entry name" value="CCDC113_CCDC96_CC"/>
    <property type="match status" value="1"/>
</dbReference>
<dbReference type="InterPro" id="IPR051885">
    <property type="entry name" value="CC_CF"/>
</dbReference>
<evidence type="ECO:0000259" key="6">
    <source>
        <dbReference type="Pfam" id="PF13870"/>
    </source>
</evidence>
<evidence type="ECO:0000256" key="3">
    <source>
        <dbReference type="ARBA" id="ARBA00023273"/>
    </source>
</evidence>
<feature type="compositionally biased region" description="Polar residues" evidence="5">
    <location>
        <begin position="13"/>
        <end position="23"/>
    </location>
</feature>
<feature type="coiled-coil region" evidence="4">
    <location>
        <begin position="342"/>
        <end position="369"/>
    </location>
</feature>
<feature type="domain" description="CCDC113/CCDC96 coiled-coil" evidence="6">
    <location>
        <begin position="301"/>
        <end position="474"/>
    </location>
</feature>
<feature type="region of interest" description="Disordered" evidence="5">
    <location>
        <begin position="127"/>
        <end position="161"/>
    </location>
</feature>
<dbReference type="PANTHER" id="PTHR15654:SF1">
    <property type="entry name" value="COILED-COIL DOMAIN-CONTAINING PROTEIN 96"/>
    <property type="match status" value="1"/>
</dbReference>
<evidence type="ECO:0000313" key="8">
    <source>
        <dbReference type="Proteomes" id="UP001479290"/>
    </source>
</evidence>
<organism evidence="7 8">
    <name type="scientific">Culter alburnus</name>
    <name type="common">Topmouth culter</name>
    <dbReference type="NCBI Taxonomy" id="194366"/>
    <lineage>
        <taxon>Eukaryota</taxon>
        <taxon>Metazoa</taxon>
        <taxon>Chordata</taxon>
        <taxon>Craniata</taxon>
        <taxon>Vertebrata</taxon>
        <taxon>Euteleostomi</taxon>
        <taxon>Actinopterygii</taxon>
        <taxon>Neopterygii</taxon>
        <taxon>Teleostei</taxon>
        <taxon>Ostariophysi</taxon>
        <taxon>Cypriniformes</taxon>
        <taxon>Xenocyprididae</taxon>
        <taxon>Xenocypridinae</taxon>
        <taxon>Culter</taxon>
    </lineage>
</organism>
<dbReference type="GO" id="GO:0060271">
    <property type="term" value="P:cilium assembly"/>
    <property type="evidence" value="ECO:0007669"/>
    <property type="project" value="TreeGrafter"/>
</dbReference>
<comment type="subcellular location">
    <subcellularLocation>
        <location evidence="1">Cell projection</location>
        <location evidence="1">Cilium</location>
    </subcellularLocation>
</comment>
<evidence type="ECO:0000256" key="5">
    <source>
        <dbReference type="SAM" id="MobiDB-lite"/>
    </source>
</evidence>
<dbReference type="AlphaFoldDB" id="A0AAW2AEK5"/>
<evidence type="ECO:0000256" key="1">
    <source>
        <dbReference type="ARBA" id="ARBA00004138"/>
    </source>
</evidence>
<sequence length="488" mass="55463">MEEIELGHEESSVLENNTPVENTETSEDLTEATNAQVEEKEPEEIEPPDISEAVEDDVVKQGSQLSLGVLTEDMSIAETSGPQRDETESMQGMITEVEDGRELLINENLEETDGPEIGHFIDELLSREDTEEEEEEENRLPTPDPENERTSPSNESLAPGEEQEFGLSINNKEHMDLLHELQAENEKLTKLNGQLQTKIAEYLSKKTGANLEGDISGQEQYQKYLKLMEDLKVQHHRCSELHQQQTKELRQQSLEKLNQVKHELRSFAAIKYEAASTALAGKMGKQAAVAKVEQLQADGLKQEDKLACVRLNSIKLKNKICQTEMALRSKRELADGLMLMDFEQLKVENKTLSKNMNERNEELIDLKQKVACSVQGISHMKEKLHFMQIENKAKHAQLAKADTLVALKREVLTRTRQVRDSLRADNLKLQQRCGLLGNTTLLRDFEEKVDTSECLQQRLEMLKRRHAELILKCAGVKQKIEQSKAECQ</sequence>
<feature type="region of interest" description="Disordered" evidence="5">
    <location>
        <begin position="1"/>
        <end position="55"/>
    </location>
</feature>
<evidence type="ECO:0000256" key="4">
    <source>
        <dbReference type="SAM" id="Coils"/>
    </source>
</evidence>
<protein>
    <recommendedName>
        <fullName evidence="6">CCDC113/CCDC96 coiled-coil domain-containing protein</fullName>
    </recommendedName>
</protein>
<keyword evidence="8" id="KW-1185">Reference proteome</keyword>
<feature type="region of interest" description="Disordered" evidence="5">
    <location>
        <begin position="71"/>
        <end position="90"/>
    </location>
</feature>
<dbReference type="GO" id="GO:0036064">
    <property type="term" value="C:ciliary basal body"/>
    <property type="evidence" value="ECO:0007669"/>
    <property type="project" value="TreeGrafter"/>
</dbReference>
<dbReference type="GO" id="GO:0005930">
    <property type="term" value="C:axoneme"/>
    <property type="evidence" value="ECO:0007669"/>
    <property type="project" value="TreeGrafter"/>
</dbReference>
<keyword evidence="3" id="KW-0966">Cell projection</keyword>
<evidence type="ECO:0000313" key="7">
    <source>
        <dbReference type="EMBL" id="KAK9971835.1"/>
    </source>
</evidence>
<proteinExistence type="predicted"/>
<reference evidence="7 8" key="1">
    <citation type="submission" date="2024-05" db="EMBL/GenBank/DDBJ databases">
        <title>A high-quality chromosomal-level genome assembly of Topmouth culter (Culter alburnus).</title>
        <authorList>
            <person name="Zhao H."/>
        </authorList>
    </citation>
    <scope>NUCLEOTIDE SEQUENCE [LARGE SCALE GENOMIC DNA]</scope>
    <source>
        <strain evidence="7">CATC2023</strain>
        <tissue evidence="7">Muscle</tissue>
    </source>
</reference>
<feature type="compositionally biased region" description="Acidic residues" evidence="5">
    <location>
        <begin position="40"/>
        <end position="55"/>
    </location>
</feature>